<comment type="caution">
    <text evidence="1">The sequence shown here is derived from an EMBL/GenBank/DDBJ whole genome shotgun (WGS) entry which is preliminary data.</text>
</comment>
<dbReference type="Proteomes" id="UP001055811">
    <property type="component" value="Linkage Group LG01"/>
</dbReference>
<accession>A0ACB9GZH4</accession>
<proteinExistence type="predicted"/>
<organism evidence="1 2">
    <name type="scientific">Cichorium intybus</name>
    <name type="common">Chicory</name>
    <dbReference type="NCBI Taxonomy" id="13427"/>
    <lineage>
        <taxon>Eukaryota</taxon>
        <taxon>Viridiplantae</taxon>
        <taxon>Streptophyta</taxon>
        <taxon>Embryophyta</taxon>
        <taxon>Tracheophyta</taxon>
        <taxon>Spermatophyta</taxon>
        <taxon>Magnoliopsida</taxon>
        <taxon>eudicotyledons</taxon>
        <taxon>Gunneridae</taxon>
        <taxon>Pentapetalae</taxon>
        <taxon>asterids</taxon>
        <taxon>campanulids</taxon>
        <taxon>Asterales</taxon>
        <taxon>Asteraceae</taxon>
        <taxon>Cichorioideae</taxon>
        <taxon>Cichorieae</taxon>
        <taxon>Cichoriinae</taxon>
        <taxon>Cichorium</taxon>
    </lineage>
</organism>
<gene>
    <name evidence="1" type="ORF">L2E82_01505</name>
</gene>
<dbReference type="EMBL" id="CM042009">
    <property type="protein sequence ID" value="KAI3788732.1"/>
    <property type="molecule type" value="Genomic_DNA"/>
</dbReference>
<sequence>MVMLKVSPWKGLIRFGKKGKLSPRFIGPFRISQRVGVVTYRLELPDELHGIHDVFHVSHLRKTLFDKSQHIPLAEIEVDEKLRYPEQPERVLDRKIRQLRNKKISMVKVLWRHHKGSDMTWETESEMREKYPQLFKLKGFEELKVAKLDHSIQRVELEVLECTNRGWTGDLRRRQARCAQAPGGVRPGAVRPVLGVVRLQAGARQGIKNANFCTGQNPTDFISRQGTTNASCSKPSGERDPAKGKDKVRD</sequence>
<reference evidence="2" key="1">
    <citation type="journal article" date="2022" name="Mol. Ecol. Resour.">
        <title>The genomes of chicory, endive, great burdock and yacon provide insights into Asteraceae palaeo-polyploidization history and plant inulin production.</title>
        <authorList>
            <person name="Fan W."/>
            <person name="Wang S."/>
            <person name="Wang H."/>
            <person name="Wang A."/>
            <person name="Jiang F."/>
            <person name="Liu H."/>
            <person name="Zhao H."/>
            <person name="Xu D."/>
            <person name="Zhang Y."/>
        </authorList>
    </citation>
    <scope>NUCLEOTIDE SEQUENCE [LARGE SCALE GENOMIC DNA]</scope>
    <source>
        <strain evidence="2">cv. Punajuju</strain>
    </source>
</reference>
<evidence type="ECO:0000313" key="2">
    <source>
        <dbReference type="Proteomes" id="UP001055811"/>
    </source>
</evidence>
<keyword evidence="2" id="KW-1185">Reference proteome</keyword>
<name>A0ACB9GZH4_CICIN</name>
<reference evidence="1 2" key="2">
    <citation type="journal article" date="2022" name="Mol. Ecol. Resour.">
        <title>The genomes of chicory, endive, great burdock and yacon provide insights into Asteraceae paleo-polyploidization history and plant inulin production.</title>
        <authorList>
            <person name="Fan W."/>
            <person name="Wang S."/>
            <person name="Wang H."/>
            <person name="Wang A."/>
            <person name="Jiang F."/>
            <person name="Liu H."/>
            <person name="Zhao H."/>
            <person name="Xu D."/>
            <person name="Zhang Y."/>
        </authorList>
    </citation>
    <scope>NUCLEOTIDE SEQUENCE [LARGE SCALE GENOMIC DNA]</scope>
    <source>
        <strain evidence="2">cv. Punajuju</strain>
        <tissue evidence="1">Leaves</tissue>
    </source>
</reference>
<protein>
    <submittedName>
        <fullName evidence="1">Uncharacterized protein</fullName>
    </submittedName>
</protein>
<evidence type="ECO:0000313" key="1">
    <source>
        <dbReference type="EMBL" id="KAI3788732.1"/>
    </source>
</evidence>